<dbReference type="EMBL" id="JABJWZ010000297">
    <property type="protein sequence ID" value="MBB1256123.1"/>
    <property type="molecule type" value="Genomic_DNA"/>
</dbReference>
<reference evidence="5 6" key="2">
    <citation type="submission" date="2020-05" db="EMBL/GenBank/DDBJ databases">
        <title>Classification of alakaliphilic streptomycetes isolated from an alkaline soil next to Lonar Crater, India and a proposal for the recognition of Streptomyces alkaliterrae sp. nov.</title>
        <authorList>
            <person name="Golinska P."/>
        </authorList>
    </citation>
    <scope>NUCLEOTIDE SEQUENCE [LARGE SCALE GENOMIC DNA]</scope>
    <source>
        <strain evidence="6">OF3</strain>
        <strain evidence="5">OF8</strain>
    </source>
</reference>
<gene>
    <name evidence="3" type="ORF">FNX44_022485</name>
    <name evidence="1" type="ORF">H3146_22585</name>
    <name evidence="2" type="ORF">H3147_23530</name>
</gene>
<dbReference type="Gene3D" id="3.30.70.100">
    <property type="match status" value="1"/>
</dbReference>
<organism evidence="3 4">
    <name type="scientific">Streptomyces alkaliterrae</name>
    <dbReference type="NCBI Taxonomy" id="2213162"/>
    <lineage>
        <taxon>Bacteria</taxon>
        <taxon>Bacillati</taxon>
        <taxon>Actinomycetota</taxon>
        <taxon>Actinomycetes</taxon>
        <taxon>Kitasatosporales</taxon>
        <taxon>Streptomycetaceae</taxon>
        <taxon>Streptomyces</taxon>
    </lineage>
</organism>
<evidence type="ECO:0000313" key="1">
    <source>
        <dbReference type="EMBL" id="MBB1256123.1"/>
    </source>
</evidence>
<dbReference type="RefSeq" id="WP_143650594.1">
    <property type="nucleotide sequence ID" value="NZ_JABJWZ010000297.1"/>
</dbReference>
<evidence type="ECO:0008006" key="7">
    <source>
        <dbReference type="Google" id="ProtNLM"/>
    </source>
</evidence>
<evidence type="ECO:0000313" key="6">
    <source>
        <dbReference type="Proteomes" id="UP000525686"/>
    </source>
</evidence>
<dbReference type="Proteomes" id="UP000320857">
    <property type="component" value="Unassembled WGS sequence"/>
</dbReference>
<dbReference type="Proteomes" id="UP000517765">
    <property type="component" value="Unassembled WGS sequence"/>
</dbReference>
<accession>A0A5P0Z016</accession>
<evidence type="ECO:0000313" key="3">
    <source>
        <dbReference type="EMBL" id="MQS04589.1"/>
    </source>
</evidence>
<evidence type="ECO:0000313" key="4">
    <source>
        <dbReference type="Proteomes" id="UP000320857"/>
    </source>
</evidence>
<dbReference type="AlphaFoldDB" id="A0A5P0Z016"/>
<sequence length="97" mass="10944">MSATIEYVRFETDDPAELSAHRDQLVDLLRERYRDDFLGAHLGRYEDGSMIDLIVWASPEAAQRAAREMPSDPAAGGFFSRIGTVHEMRHAEVLHTA</sequence>
<dbReference type="OrthoDB" id="255603at2"/>
<evidence type="ECO:0000313" key="2">
    <source>
        <dbReference type="EMBL" id="MBB1261762.1"/>
    </source>
</evidence>
<reference evidence="1" key="3">
    <citation type="journal article" name="Syst. Appl. Microbiol.">
        <title>Streptomyces alkaliterrae sp. nov., isolated from an alkaline soil, and emended descriptions of Streptomyces alkaliphilus, Streptomyces calidiresistens and Streptomyces durbertensis.</title>
        <authorList>
            <person name="Swiecimska M."/>
            <person name="Golinska P."/>
            <person name="Nouioui I."/>
            <person name="Wypij M."/>
            <person name="Rai M."/>
            <person name="Sangal V."/>
            <person name="Goodfellow M."/>
        </authorList>
    </citation>
    <scope>NUCLEOTIDE SEQUENCE</scope>
    <source>
        <strain evidence="1">OF3</strain>
        <strain evidence="2">OF8</strain>
    </source>
</reference>
<keyword evidence="4" id="KW-1185">Reference proteome</keyword>
<dbReference type="Proteomes" id="UP000525686">
    <property type="component" value="Unassembled WGS sequence"/>
</dbReference>
<dbReference type="EMBL" id="VJYK02000316">
    <property type="protein sequence ID" value="MQS04589.1"/>
    <property type="molecule type" value="Genomic_DNA"/>
</dbReference>
<reference evidence="3 4" key="1">
    <citation type="submission" date="2019-10" db="EMBL/GenBank/DDBJ databases">
        <title>Streptomyces sp. nov., a novel actinobacterium isolated from alkaline environment.</title>
        <authorList>
            <person name="Golinska P."/>
        </authorList>
    </citation>
    <scope>NUCLEOTIDE SEQUENCE [LARGE SCALE GENOMIC DNA]</scope>
    <source>
        <strain evidence="3 4">OF1</strain>
    </source>
</reference>
<comment type="caution">
    <text evidence="3">The sequence shown here is derived from an EMBL/GenBank/DDBJ whole genome shotgun (WGS) entry which is preliminary data.</text>
</comment>
<protein>
    <recommendedName>
        <fullName evidence="7">ABM domain-containing protein</fullName>
    </recommendedName>
</protein>
<proteinExistence type="predicted"/>
<evidence type="ECO:0000313" key="5">
    <source>
        <dbReference type="Proteomes" id="UP000517765"/>
    </source>
</evidence>
<name>A0A5P0Z016_9ACTN</name>
<dbReference type="EMBL" id="JABJXA010000206">
    <property type="protein sequence ID" value="MBB1261762.1"/>
    <property type="molecule type" value="Genomic_DNA"/>
</dbReference>